<reference evidence="3" key="1">
    <citation type="submission" date="2017-01" db="EMBL/GenBank/DDBJ databases">
        <authorList>
            <person name="Varghese N."/>
            <person name="Submissions S."/>
        </authorList>
    </citation>
    <scope>NUCLEOTIDE SEQUENCE [LARGE SCALE GENOMIC DNA]</scope>
    <source>
        <strain evidence="3">type strain: HArc-</strain>
    </source>
</reference>
<evidence type="ECO:0000313" key="2">
    <source>
        <dbReference type="EMBL" id="SIS20761.1"/>
    </source>
</evidence>
<dbReference type="EMBL" id="FTNR01000029">
    <property type="protein sequence ID" value="SIS20761.1"/>
    <property type="molecule type" value="Genomic_DNA"/>
</dbReference>
<feature type="compositionally biased region" description="Basic and acidic residues" evidence="1">
    <location>
        <begin position="1"/>
        <end position="10"/>
    </location>
</feature>
<sequence>MDNSQEERLKTLGILPSQTNNETDEEDDTPPNYIMVCHECGHRITRERACKTTRKAKSGKMWWKGCEHPIYFARNAIDGLRDKDVLEALIHLDTTTITIEAEEFERLDVHVDLLDEPDAHLMDITYLGFSDEAELEEEEDGHFPFNRGILRTGYHKNDDTDDLELIQPKMEAMIKSVNDNLGSDDTTVQLLELSTPNV</sequence>
<accession>A0A1N7H7H8</accession>
<protein>
    <submittedName>
        <fullName evidence="2">Uncharacterized protein</fullName>
    </submittedName>
</protein>
<dbReference type="AlphaFoldDB" id="A0A1N7H7H8"/>
<feature type="region of interest" description="Disordered" evidence="1">
    <location>
        <begin position="1"/>
        <end position="30"/>
    </location>
</feature>
<dbReference type="RefSeq" id="WP_076610889.1">
    <property type="nucleotide sequence ID" value="NZ_FTNR01000029.1"/>
</dbReference>
<name>A0A1N7H7H8_9EURY</name>
<proteinExistence type="predicted"/>
<dbReference type="Proteomes" id="UP000185936">
    <property type="component" value="Unassembled WGS sequence"/>
</dbReference>
<keyword evidence="3" id="KW-1185">Reference proteome</keyword>
<evidence type="ECO:0000313" key="3">
    <source>
        <dbReference type="Proteomes" id="UP000185936"/>
    </source>
</evidence>
<gene>
    <name evidence="2" type="ORF">SAMN05421752_1298</name>
</gene>
<evidence type="ECO:0000256" key="1">
    <source>
        <dbReference type="SAM" id="MobiDB-lite"/>
    </source>
</evidence>
<organism evidence="2 3">
    <name type="scientific">Natronorubrum thiooxidans</name>
    <dbReference type="NCBI Taxonomy" id="308853"/>
    <lineage>
        <taxon>Archaea</taxon>
        <taxon>Methanobacteriati</taxon>
        <taxon>Methanobacteriota</taxon>
        <taxon>Stenosarchaea group</taxon>
        <taxon>Halobacteria</taxon>
        <taxon>Halobacteriales</taxon>
        <taxon>Natrialbaceae</taxon>
        <taxon>Natronorubrum</taxon>
    </lineage>
</organism>